<accession>A0A0V0U7Q6</accession>
<dbReference type="AlphaFoldDB" id="A0A0V0U7Q6"/>
<keyword evidence="2" id="KW-1185">Reference proteome</keyword>
<gene>
    <name evidence="1" type="ORF">T05_3189</name>
</gene>
<comment type="caution">
    <text evidence="1">The sequence shown here is derived from an EMBL/GenBank/DDBJ whole genome shotgun (WGS) entry which is preliminary data.</text>
</comment>
<feature type="non-terminal residue" evidence="1">
    <location>
        <position position="1"/>
    </location>
</feature>
<name>A0A0V0U7Q6_9BILA</name>
<protein>
    <submittedName>
        <fullName evidence="1">Uncharacterized protein</fullName>
    </submittedName>
</protein>
<dbReference type="EMBL" id="JYDJ01000044">
    <property type="protein sequence ID" value="KRX47342.1"/>
    <property type="molecule type" value="Genomic_DNA"/>
</dbReference>
<organism evidence="1 2">
    <name type="scientific">Trichinella murrelli</name>
    <dbReference type="NCBI Taxonomy" id="144512"/>
    <lineage>
        <taxon>Eukaryota</taxon>
        <taxon>Metazoa</taxon>
        <taxon>Ecdysozoa</taxon>
        <taxon>Nematoda</taxon>
        <taxon>Enoplea</taxon>
        <taxon>Dorylaimia</taxon>
        <taxon>Trichinellida</taxon>
        <taxon>Trichinellidae</taxon>
        <taxon>Trichinella</taxon>
    </lineage>
</organism>
<sequence length="65" mass="7674">LYEDIILLSRNISWQKNRSSIRKQNRMLPTDVVDTCLLNIIQFIEAKYSGVKLHGGKENRKAYFF</sequence>
<evidence type="ECO:0000313" key="2">
    <source>
        <dbReference type="Proteomes" id="UP000055048"/>
    </source>
</evidence>
<reference evidence="1 2" key="1">
    <citation type="submission" date="2015-01" db="EMBL/GenBank/DDBJ databases">
        <title>Evolution of Trichinella species and genotypes.</title>
        <authorList>
            <person name="Korhonen P.K."/>
            <person name="Edoardo P."/>
            <person name="Giuseppe L.R."/>
            <person name="Gasser R.B."/>
        </authorList>
    </citation>
    <scope>NUCLEOTIDE SEQUENCE [LARGE SCALE GENOMIC DNA]</scope>
    <source>
        <strain evidence="1">ISS417</strain>
    </source>
</reference>
<dbReference type="Proteomes" id="UP000055048">
    <property type="component" value="Unassembled WGS sequence"/>
</dbReference>
<evidence type="ECO:0000313" key="1">
    <source>
        <dbReference type="EMBL" id="KRX47342.1"/>
    </source>
</evidence>
<proteinExistence type="predicted"/>